<evidence type="ECO:0000313" key="1">
    <source>
        <dbReference type="EMBL" id="ONH70978.1"/>
    </source>
</evidence>
<protein>
    <submittedName>
        <fullName evidence="1">Uncharacterized protein</fullName>
    </submittedName>
</protein>
<dbReference type="Proteomes" id="UP000189274">
    <property type="component" value="Unassembled WGS sequence"/>
</dbReference>
<proteinExistence type="predicted"/>
<organism evidence="1 2">
    <name type="scientific">Pichia kudriavzevii</name>
    <name type="common">Yeast</name>
    <name type="synonym">Issatchenkia orientalis</name>
    <dbReference type="NCBI Taxonomy" id="4909"/>
    <lineage>
        <taxon>Eukaryota</taxon>
        <taxon>Fungi</taxon>
        <taxon>Dikarya</taxon>
        <taxon>Ascomycota</taxon>
        <taxon>Saccharomycotina</taxon>
        <taxon>Pichiomycetes</taxon>
        <taxon>Pichiales</taxon>
        <taxon>Pichiaceae</taxon>
        <taxon>Pichia</taxon>
    </lineage>
</organism>
<dbReference type="EMBL" id="MQVM01000046">
    <property type="protein sequence ID" value="ONH70978.1"/>
    <property type="molecule type" value="Genomic_DNA"/>
</dbReference>
<accession>A0A1V2LG65</accession>
<sequence length="24" mass="2682">MLSDQTLSSSLTSPRWSILCKTLN</sequence>
<evidence type="ECO:0000313" key="2">
    <source>
        <dbReference type="Proteomes" id="UP000189274"/>
    </source>
</evidence>
<name>A0A1V2LG65_PICKU</name>
<dbReference type="AlphaFoldDB" id="A0A1V2LG65"/>
<gene>
    <name evidence="1" type="ORF">BOH78_4836</name>
</gene>
<comment type="caution">
    <text evidence="1">The sequence shown here is derived from an EMBL/GenBank/DDBJ whole genome shotgun (WGS) entry which is preliminary data.</text>
</comment>
<reference evidence="2" key="1">
    <citation type="journal article" date="2017" name="Genome Announc.">
        <title>Genome sequences of Cyberlindnera fabianii 65, Pichia kudriavzevii 129, and Saccharomyces cerevisiae 131 isolated from fermented masau fruits in Zimbabwe.</title>
        <authorList>
            <person name="van Rijswijck I.M.H."/>
            <person name="Derks M.F.L."/>
            <person name="Abee T."/>
            <person name="de Ridder D."/>
            <person name="Smid E.J."/>
        </authorList>
    </citation>
    <scope>NUCLEOTIDE SEQUENCE [LARGE SCALE GENOMIC DNA]</scope>
    <source>
        <strain evidence="2">129</strain>
    </source>
</reference>